<evidence type="ECO:0000313" key="3">
    <source>
        <dbReference type="Proteomes" id="UP000785679"/>
    </source>
</evidence>
<dbReference type="Proteomes" id="UP000785679">
    <property type="component" value="Unassembled WGS sequence"/>
</dbReference>
<organism evidence="2 3">
    <name type="scientific">Halteria grandinella</name>
    <dbReference type="NCBI Taxonomy" id="5974"/>
    <lineage>
        <taxon>Eukaryota</taxon>
        <taxon>Sar</taxon>
        <taxon>Alveolata</taxon>
        <taxon>Ciliophora</taxon>
        <taxon>Intramacronucleata</taxon>
        <taxon>Spirotrichea</taxon>
        <taxon>Stichotrichia</taxon>
        <taxon>Sporadotrichida</taxon>
        <taxon>Halteriidae</taxon>
        <taxon>Halteria</taxon>
    </lineage>
</organism>
<evidence type="ECO:0000313" key="2">
    <source>
        <dbReference type="EMBL" id="TNV80364.1"/>
    </source>
</evidence>
<keyword evidence="3" id="KW-1185">Reference proteome</keyword>
<evidence type="ECO:0000259" key="1">
    <source>
        <dbReference type="PROSITE" id="PS51886"/>
    </source>
</evidence>
<protein>
    <recommendedName>
        <fullName evidence="1">TLDc domain-containing protein</fullName>
    </recommendedName>
</protein>
<dbReference type="EMBL" id="RRYP01007604">
    <property type="protein sequence ID" value="TNV80364.1"/>
    <property type="molecule type" value="Genomic_DNA"/>
</dbReference>
<name>A0A8J8NUB8_HALGN</name>
<comment type="caution">
    <text evidence="2">The sequence shown here is derived from an EMBL/GenBank/DDBJ whole genome shotgun (WGS) entry which is preliminary data.</text>
</comment>
<dbReference type="Pfam" id="PF07534">
    <property type="entry name" value="TLD"/>
    <property type="match status" value="1"/>
</dbReference>
<gene>
    <name evidence="2" type="ORF">FGO68_gene12805</name>
</gene>
<dbReference type="InterPro" id="IPR006571">
    <property type="entry name" value="TLDc_dom"/>
</dbReference>
<feature type="domain" description="TLDc" evidence="1">
    <location>
        <begin position="1"/>
        <end position="146"/>
    </location>
</feature>
<dbReference type="AlphaFoldDB" id="A0A8J8NUB8"/>
<proteinExistence type="predicted"/>
<dbReference type="OrthoDB" id="309150at2759"/>
<dbReference type="PROSITE" id="PS51886">
    <property type="entry name" value="TLDC"/>
    <property type="match status" value="1"/>
</dbReference>
<sequence>MPLTYSCLLYRGSTDSFMARVFHPLCDNRTNTLTIIKSTDGKIVGGFTTQPWNHGGFNKQDGSAWLFNIQANNKFKIKQGGANAIYASSSYGPTFGNHDLYISNNCNSNTSNYVNACSYDYNGSGNLFLTSGQVNFQVQEIEVYQV</sequence>
<reference evidence="2" key="1">
    <citation type="submission" date="2019-06" db="EMBL/GenBank/DDBJ databases">
        <authorList>
            <person name="Zheng W."/>
        </authorList>
    </citation>
    <scope>NUCLEOTIDE SEQUENCE</scope>
    <source>
        <strain evidence="2">QDHG01</strain>
    </source>
</reference>
<accession>A0A8J8NUB8</accession>